<keyword evidence="5" id="KW-1185">Reference proteome</keyword>
<evidence type="ECO:0000256" key="2">
    <source>
        <dbReference type="SAM" id="MobiDB-lite"/>
    </source>
</evidence>
<dbReference type="InterPro" id="IPR007527">
    <property type="entry name" value="Znf_SWIM"/>
</dbReference>
<gene>
    <name evidence="4" type="ORF">BDP27DRAFT_1432967</name>
</gene>
<feature type="domain" description="SWIM-type" evidence="3">
    <location>
        <begin position="148"/>
        <end position="179"/>
    </location>
</feature>
<keyword evidence="1" id="KW-0479">Metal-binding</keyword>
<protein>
    <recommendedName>
        <fullName evidence="3">SWIM-type domain-containing protein</fullName>
    </recommendedName>
</protein>
<evidence type="ECO:0000259" key="3">
    <source>
        <dbReference type="PROSITE" id="PS50966"/>
    </source>
</evidence>
<dbReference type="AlphaFoldDB" id="A0A9P5TXK5"/>
<feature type="compositionally biased region" description="Polar residues" evidence="2">
    <location>
        <begin position="294"/>
        <end position="304"/>
    </location>
</feature>
<organism evidence="4 5">
    <name type="scientific">Rhodocollybia butyracea</name>
    <dbReference type="NCBI Taxonomy" id="206335"/>
    <lineage>
        <taxon>Eukaryota</taxon>
        <taxon>Fungi</taxon>
        <taxon>Dikarya</taxon>
        <taxon>Basidiomycota</taxon>
        <taxon>Agaricomycotina</taxon>
        <taxon>Agaricomycetes</taxon>
        <taxon>Agaricomycetidae</taxon>
        <taxon>Agaricales</taxon>
        <taxon>Marasmiineae</taxon>
        <taxon>Omphalotaceae</taxon>
        <taxon>Rhodocollybia</taxon>
    </lineage>
</organism>
<proteinExistence type="predicted"/>
<comment type="caution">
    <text evidence="4">The sequence shown here is derived from an EMBL/GenBank/DDBJ whole genome shotgun (WGS) entry which is preliminary data.</text>
</comment>
<dbReference type="GO" id="GO:0008270">
    <property type="term" value="F:zinc ion binding"/>
    <property type="evidence" value="ECO:0007669"/>
    <property type="project" value="UniProtKB-KW"/>
</dbReference>
<evidence type="ECO:0000313" key="4">
    <source>
        <dbReference type="EMBL" id="KAF9058352.1"/>
    </source>
</evidence>
<name>A0A9P5TXK5_9AGAR</name>
<evidence type="ECO:0000313" key="5">
    <source>
        <dbReference type="Proteomes" id="UP000772434"/>
    </source>
</evidence>
<keyword evidence="1" id="KW-0862">Zinc</keyword>
<sequence>MKPPPSSLTSNQQPGPSVSHSVVSPLDNSSHIPVPPLPLPSVQPEDHVPIPFTSKTSQAPSKSDVPVASFVPVLEYYRSKQQWQNHGFDGPNLELSQRRAIIQKATEQYTIEDIEVEECETDVDTSDYSGTKAPIFYVQSKTDPSCHYEVDLETYTCDCFSFPSIKFCKHICAMQQLYGGTDLLEYSSSSLQTMATLPPSSPSLSNCDIDSPVLADLSLPNLTSINNEPSIPSINAQAVDSMECFSARLRHDPTWTSPDPNLFTVVDLIAQLDCALSLSQDSNVLPSKQKVPPNRSTAQETRSTMPRMKQKKQSNVDSIAYGGGSNSGSKAKSRKCVKLGSPANAAGPA</sequence>
<feature type="compositionally biased region" description="Low complexity" evidence="2">
    <location>
        <begin position="14"/>
        <end position="25"/>
    </location>
</feature>
<feature type="region of interest" description="Disordered" evidence="2">
    <location>
        <begin position="284"/>
        <end position="349"/>
    </location>
</feature>
<evidence type="ECO:0000256" key="1">
    <source>
        <dbReference type="PROSITE-ProRule" id="PRU00325"/>
    </source>
</evidence>
<reference evidence="4" key="1">
    <citation type="submission" date="2020-11" db="EMBL/GenBank/DDBJ databases">
        <authorList>
            <consortium name="DOE Joint Genome Institute"/>
            <person name="Ahrendt S."/>
            <person name="Riley R."/>
            <person name="Andreopoulos W."/>
            <person name="Labutti K."/>
            <person name="Pangilinan J."/>
            <person name="Ruiz-Duenas F.J."/>
            <person name="Barrasa J.M."/>
            <person name="Sanchez-Garcia M."/>
            <person name="Camarero S."/>
            <person name="Miyauchi S."/>
            <person name="Serrano A."/>
            <person name="Linde D."/>
            <person name="Babiker R."/>
            <person name="Drula E."/>
            <person name="Ayuso-Fernandez I."/>
            <person name="Pacheco R."/>
            <person name="Padilla G."/>
            <person name="Ferreira P."/>
            <person name="Barriuso J."/>
            <person name="Kellner H."/>
            <person name="Castanera R."/>
            <person name="Alfaro M."/>
            <person name="Ramirez L."/>
            <person name="Pisabarro A.G."/>
            <person name="Kuo A."/>
            <person name="Tritt A."/>
            <person name="Lipzen A."/>
            <person name="He G."/>
            <person name="Yan M."/>
            <person name="Ng V."/>
            <person name="Cullen D."/>
            <person name="Martin F."/>
            <person name="Rosso M.-N."/>
            <person name="Henrissat B."/>
            <person name="Hibbett D."/>
            <person name="Martinez A.T."/>
            <person name="Grigoriev I.V."/>
        </authorList>
    </citation>
    <scope>NUCLEOTIDE SEQUENCE</scope>
    <source>
        <strain evidence="4">AH 40177</strain>
    </source>
</reference>
<dbReference type="EMBL" id="JADNRY010000393">
    <property type="protein sequence ID" value="KAF9058352.1"/>
    <property type="molecule type" value="Genomic_DNA"/>
</dbReference>
<keyword evidence="1" id="KW-0863">Zinc-finger</keyword>
<dbReference type="Proteomes" id="UP000772434">
    <property type="component" value="Unassembled WGS sequence"/>
</dbReference>
<feature type="region of interest" description="Disordered" evidence="2">
    <location>
        <begin position="1"/>
        <end position="63"/>
    </location>
</feature>
<accession>A0A9P5TXK5</accession>
<dbReference type="OrthoDB" id="3265053at2759"/>
<dbReference type="PROSITE" id="PS50966">
    <property type="entry name" value="ZF_SWIM"/>
    <property type="match status" value="1"/>
</dbReference>